<protein>
    <submittedName>
        <fullName evidence="3">Putative disease resistance protein</fullName>
    </submittedName>
</protein>
<organism evidence="3 4">
    <name type="scientific">Vitis vinifera</name>
    <name type="common">Grape</name>
    <dbReference type="NCBI Taxonomy" id="29760"/>
    <lineage>
        <taxon>Eukaryota</taxon>
        <taxon>Viridiplantae</taxon>
        <taxon>Streptophyta</taxon>
        <taxon>Embryophyta</taxon>
        <taxon>Tracheophyta</taxon>
        <taxon>Spermatophyta</taxon>
        <taxon>Magnoliopsida</taxon>
        <taxon>eudicotyledons</taxon>
        <taxon>Gunneridae</taxon>
        <taxon>Pentapetalae</taxon>
        <taxon>rosids</taxon>
        <taxon>Vitales</taxon>
        <taxon>Vitaceae</taxon>
        <taxon>Viteae</taxon>
        <taxon>Vitis</taxon>
    </lineage>
</organism>
<dbReference type="EMBL" id="QGNW01001540">
    <property type="protein sequence ID" value="RVW37351.1"/>
    <property type="molecule type" value="Genomic_DNA"/>
</dbReference>
<evidence type="ECO:0000259" key="2">
    <source>
        <dbReference type="Pfam" id="PF23247"/>
    </source>
</evidence>
<proteinExistence type="predicted"/>
<dbReference type="PANTHER" id="PTHR33463:SF202">
    <property type="entry name" value="NB-ARC DOMAIN-CONTAINING PROTEIN"/>
    <property type="match status" value="1"/>
</dbReference>
<dbReference type="Pfam" id="PF23247">
    <property type="entry name" value="LRR_RPS2"/>
    <property type="match status" value="1"/>
</dbReference>
<reference evidence="3 4" key="1">
    <citation type="journal article" date="2018" name="PLoS Genet.">
        <title>Population sequencing reveals clonal diversity and ancestral inbreeding in the grapevine cultivar Chardonnay.</title>
        <authorList>
            <person name="Roach M.J."/>
            <person name="Johnson D.L."/>
            <person name="Bohlmann J."/>
            <person name="van Vuuren H.J."/>
            <person name="Jones S.J."/>
            <person name="Pretorius I.S."/>
            <person name="Schmidt S.A."/>
            <person name="Borneman A.R."/>
        </authorList>
    </citation>
    <scope>NUCLEOTIDE SEQUENCE [LARGE SCALE GENOMIC DNA]</scope>
    <source>
        <strain evidence="4">cv. Chardonnay</strain>
        <tissue evidence="3">Leaf</tissue>
    </source>
</reference>
<gene>
    <name evidence="3" type="primary">VvCHDh000035_32</name>
    <name evidence="3" type="ORF">CK203_087715</name>
</gene>
<feature type="domain" description="Disease resistance protein At4g27190-like leucine-rich repeats" evidence="2">
    <location>
        <begin position="216"/>
        <end position="290"/>
    </location>
</feature>
<sequence length="349" mass="39894">MRVHTALWEDALNELQKSVSHDIKEDKGLQVLKVELRFITRGKPKETTVKMHDVVRDVAIWTASSLEDGRKSLARSGISLTEISNFELSQSLRRMSFIYTRLKELPEGMEQLSHLRLLNLSRIKQLQTFQAGVVSGLSGLEVLEMTYSNYKWGVQGKSLIQRKTKFEKRQVRLGNVDPSGECIGCLLTNASSLALFNIRGLNQTIETLVTRMRGSGSQYDLLPNLEHLKLIKLTALESISEIAVHLGLRFSSLRVLHVFGCPKLKYLLNCSTDFTQTLGSLEEIRLHYCERLHDLFIYSPGQSPTSYSVAQNLRRIYLYKLPKLKTLCRGREPESWEHIEELGVRDCRM</sequence>
<evidence type="ECO:0000256" key="1">
    <source>
        <dbReference type="ARBA" id="ARBA00022821"/>
    </source>
</evidence>
<comment type="caution">
    <text evidence="3">The sequence shown here is derived from an EMBL/GenBank/DDBJ whole genome shotgun (WGS) entry which is preliminary data.</text>
</comment>
<dbReference type="SUPFAM" id="SSF52058">
    <property type="entry name" value="L domain-like"/>
    <property type="match status" value="1"/>
</dbReference>
<evidence type="ECO:0000313" key="4">
    <source>
        <dbReference type="Proteomes" id="UP000288805"/>
    </source>
</evidence>
<dbReference type="PANTHER" id="PTHR33463">
    <property type="entry name" value="NB-ARC DOMAIN-CONTAINING PROTEIN-RELATED"/>
    <property type="match status" value="1"/>
</dbReference>
<dbReference type="Proteomes" id="UP000288805">
    <property type="component" value="Unassembled WGS sequence"/>
</dbReference>
<dbReference type="InterPro" id="IPR050905">
    <property type="entry name" value="Plant_NBS-LRR"/>
</dbReference>
<keyword evidence="1" id="KW-0611">Plant defense</keyword>
<evidence type="ECO:0000313" key="3">
    <source>
        <dbReference type="EMBL" id="RVW37351.1"/>
    </source>
</evidence>
<dbReference type="Gene3D" id="3.80.10.10">
    <property type="entry name" value="Ribonuclease Inhibitor"/>
    <property type="match status" value="1"/>
</dbReference>
<dbReference type="AlphaFoldDB" id="A0A438DPI4"/>
<accession>A0A438DPI4</accession>
<dbReference type="InterPro" id="IPR032675">
    <property type="entry name" value="LRR_dom_sf"/>
</dbReference>
<dbReference type="InterPro" id="IPR057135">
    <property type="entry name" value="At4g27190-like_LRR"/>
</dbReference>
<name>A0A438DPI4_VITVI</name>